<dbReference type="RefSeq" id="WP_103098785.1">
    <property type="nucleotide sequence ID" value="NZ_LYMM01000073.1"/>
</dbReference>
<sequence>MVKNVLTALTAAAMVVAPVAANAGTTAGASAGKISNLSGLGERASTRVAAKNKAEPGPWLLLALGGAIAGTIILVDDNDSKSNGS</sequence>
<organism evidence="3 4">
    <name type="scientific">Novosphingobium guangzhouense</name>
    <dbReference type="NCBI Taxonomy" id="1850347"/>
    <lineage>
        <taxon>Bacteria</taxon>
        <taxon>Pseudomonadati</taxon>
        <taxon>Pseudomonadota</taxon>
        <taxon>Alphaproteobacteria</taxon>
        <taxon>Sphingomonadales</taxon>
        <taxon>Sphingomonadaceae</taxon>
        <taxon>Novosphingobium</taxon>
    </lineage>
</organism>
<dbReference type="Proteomes" id="UP000236327">
    <property type="component" value="Unassembled WGS sequence"/>
</dbReference>
<protein>
    <submittedName>
        <fullName evidence="3">Uncharacterized protein</fullName>
    </submittedName>
</protein>
<feature type="chain" id="PRO_5014474421" evidence="2">
    <location>
        <begin position="24"/>
        <end position="85"/>
    </location>
</feature>
<evidence type="ECO:0000256" key="1">
    <source>
        <dbReference type="SAM" id="Phobius"/>
    </source>
</evidence>
<keyword evidence="4" id="KW-1185">Reference proteome</keyword>
<dbReference type="EMBL" id="LYMM01000073">
    <property type="protein sequence ID" value="PNU02615.1"/>
    <property type="molecule type" value="Genomic_DNA"/>
</dbReference>
<gene>
    <name evidence="3" type="ORF">A8V01_08865</name>
</gene>
<reference evidence="3 4" key="1">
    <citation type="submission" date="2016-05" db="EMBL/GenBank/DDBJ databases">
        <title>Complete genome sequence of Novosphingobium guangzhouense SA925(T).</title>
        <authorList>
            <person name="Sha S."/>
        </authorList>
    </citation>
    <scope>NUCLEOTIDE SEQUENCE [LARGE SCALE GENOMIC DNA]</scope>
    <source>
        <strain evidence="3 4">SA925</strain>
    </source>
</reference>
<name>A0A2K2FUZ2_9SPHN</name>
<comment type="caution">
    <text evidence="3">The sequence shown here is derived from an EMBL/GenBank/DDBJ whole genome shotgun (WGS) entry which is preliminary data.</text>
</comment>
<keyword evidence="1" id="KW-0472">Membrane</keyword>
<feature type="transmembrane region" description="Helical" evidence="1">
    <location>
        <begin position="57"/>
        <end position="75"/>
    </location>
</feature>
<evidence type="ECO:0000313" key="4">
    <source>
        <dbReference type="Proteomes" id="UP000236327"/>
    </source>
</evidence>
<accession>A0A2K2FUZ2</accession>
<feature type="signal peptide" evidence="2">
    <location>
        <begin position="1"/>
        <end position="23"/>
    </location>
</feature>
<dbReference type="AlphaFoldDB" id="A0A2K2FUZ2"/>
<keyword evidence="2" id="KW-0732">Signal</keyword>
<keyword evidence="1" id="KW-0812">Transmembrane</keyword>
<proteinExistence type="predicted"/>
<evidence type="ECO:0000313" key="3">
    <source>
        <dbReference type="EMBL" id="PNU02615.1"/>
    </source>
</evidence>
<evidence type="ECO:0000256" key="2">
    <source>
        <dbReference type="SAM" id="SignalP"/>
    </source>
</evidence>
<keyword evidence="1" id="KW-1133">Transmembrane helix</keyword>